<proteinExistence type="predicted"/>
<evidence type="ECO:0000313" key="2">
    <source>
        <dbReference type="Proteomes" id="UP000671913"/>
    </source>
</evidence>
<name>A0A975AX85_9THEO</name>
<accession>A0A975AX85</accession>
<gene>
    <name evidence="1" type="ORF">ACETAC_04740</name>
</gene>
<evidence type="ECO:0000313" key="1">
    <source>
        <dbReference type="EMBL" id="QSZ28160.1"/>
    </source>
</evidence>
<dbReference type="PROSITE" id="PS51257">
    <property type="entry name" value="PROKAR_LIPOPROTEIN"/>
    <property type="match status" value="1"/>
</dbReference>
<keyword evidence="2" id="KW-1185">Reference proteome</keyword>
<organism evidence="1 2">
    <name type="scientific">Aceticella autotrophica</name>
    <dbReference type="NCBI Taxonomy" id="2755338"/>
    <lineage>
        <taxon>Bacteria</taxon>
        <taxon>Bacillati</taxon>
        <taxon>Bacillota</taxon>
        <taxon>Clostridia</taxon>
        <taxon>Thermoanaerobacterales</taxon>
        <taxon>Thermoanaerobacteraceae</taxon>
        <taxon>Aceticella</taxon>
    </lineage>
</organism>
<dbReference type="Proteomes" id="UP000671913">
    <property type="component" value="Chromosome"/>
</dbReference>
<dbReference type="AlphaFoldDB" id="A0A975AX85"/>
<reference evidence="1" key="1">
    <citation type="submission" date="2020-08" db="EMBL/GenBank/DDBJ databases">
        <title>Genomic insights into the carbon and energy metabolism of the first obligate autotrophic acetogenic bacterium Aceticella autotrophica gen. nov., sp. nov.</title>
        <authorList>
            <person name="Toshchakov S.V."/>
            <person name="Elcheninov A.G."/>
            <person name="Kublanov I.V."/>
            <person name="Frolov E.N."/>
            <person name="Lebedinsky A.V."/>
        </authorList>
    </citation>
    <scope>NUCLEOTIDE SEQUENCE</scope>
    <source>
        <strain evidence="1">3443-3Ac</strain>
    </source>
</reference>
<dbReference type="EMBL" id="CP060096">
    <property type="protein sequence ID" value="QSZ28160.1"/>
    <property type="molecule type" value="Genomic_DNA"/>
</dbReference>
<sequence length="87" mass="10118">MSRVLEKKKKRLKRRMVILCVLLYLFFIISCLYTVDYSYNEIATGECRQDLLSFSVINGYLDITVFGDKITIDITGLTEKLRSINIT</sequence>
<dbReference type="KEGG" id="aaut:ACETAC_04740"/>
<dbReference type="RefSeq" id="WP_284680899.1">
    <property type="nucleotide sequence ID" value="NZ_CP060096.1"/>
</dbReference>
<protein>
    <submittedName>
        <fullName evidence="1">Uncharacterized protein</fullName>
    </submittedName>
</protein>